<feature type="transmembrane region" description="Helical" evidence="7">
    <location>
        <begin position="269"/>
        <end position="293"/>
    </location>
</feature>
<dbReference type="EMBL" id="CP016023">
    <property type="protein sequence ID" value="ANJ75101.1"/>
    <property type="molecule type" value="Genomic_DNA"/>
</dbReference>
<feature type="transmembrane region" description="Helical" evidence="7">
    <location>
        <begin position="210"/>
        <end position="231"/>
    </location>
</feature>
<evidence type="ECO:0000256" key="5">
    <source>
        <dbReference type="ARBA" id="ARBA00022989"/>
    </source>
</evidence>
<dbReference type="STRING" id="190721.ACS15_4611"/>
<dbReference type="InterPro" id="IPR035906">
    <property type="entry name" value="MetI-like_sf"/>
</dbReference>
<protein>
    <submittedName>
        <fullName evidence="8">Sugar ABC transporter permease</fullName>
    </submittedName>
</protein>
<dbReference type="CDD" id="cd06261">
    <property type="entry name" value="TM_PBP2"/>
    <property type="match status" value="1"/>
</dbReference>
<keyword evidence="4 7" id="KW-0812">Transmembrane</keyword>
<dbReference type="OrthoDB" id="8578268at2"/>
<evidence type="ECO:0000256" key="3">
    <source>
        <dbReference type="ARBA" id="ARBA00022475"/>
    </source>
</evidence>
<keyword evidence="3" id="KW-1003">Cell membrane</keyword>
<keyword evidence="2 7" id="KW-0813">Transport</keyword>
<feature type="transmembrane region" description="Helical" evidence="7">
    <location>
        <begin position="21"/>
        <end position="40"/>
    </location>
</feature>
<evidence type="ECO:0000256" key="6">
    <source>
        <dbReference type="ARBA" id="ARBA00023136"/>
    </source>
</evidence>
<keyword evidence="6 7" id="KW-0472">Membrane</keyword>
<dbReference type="PANTHER" id="PTHR30193:SF37">
    <property type="entry name" value="INNER MEMBRANE ABC TRANSPORTER PERMEASE PROTEIN YCJO"/>
    <property type="match status" value="1"/>
</dbReference>
<organism evidence="8 9">
    <name type="scientific">Ralstonia insidiosa</name>
    <dbReference type="NCBI Taxonomy" id="190721"/>
    <lineage>
        <taxon>Bacteria</taxon>
        <taxon>Pseudomonadati</taxon>
        <taxon>Pseudomonadota</taxon>
        <taxon>Betaproteobacteria</taxon>
        <taxon>Burkholderiales</taxon>
        <taxon>Burkholderiaceae</taxon>
        <taxon>Ralstonia</taxon>
    </lineage>
</organism>
<sequence length="302" mass="33371">MRLTMKRNARGLATRHPIVPWLFLLPAIAVFVTFKFVPMLRGLEMSFYQVHFGSDWQWVGLENFERAFADSDLHAAVVQTALYVAVSVIASAAIAFFLALALEGPARHLRIIRTAMFLPAVTSAAVVAQIWQILLAPTPEGIGNTILGWFGVAPAGFFSDPDLALGSLIAMQIWKTVPYDMMIFIAGLTGVNRELYDAAAVDGARWHHRLWYVTLPAIRHTFVIVGVLGFIRGVRVFTEVYSSTGGGPGGATEVVMTYVYKAGFVQFDYGYASAVSCLLFLFTAVTTVTYLALRQRSKRHER</sequence>
<comment type="similarity">
    <text evidence="7">Belongs to the binding-protein-dependent transport system permease family.</text>
</comment>
<feature type="transmembrane region" description="Helical" evidence="7">
    <location>
        <begin position="81"/>
        <end position="102"/>
    </location>
</feature>
<reference evidence="9" key="1">
    <citation type="submission" date="2016-06" db="EMBL/GenBank/DDBJ databases">
        <authorList>
            <person name="Xu Y."/>
            <person name="Nagy A."/>
            <person name="Yan X."/>
            <person name="Kim S.W."/>
            <person name="Haley B."/>
            <person name="Liu N.T."/>
            <person name="Nou X."/>
        </authorList>
    </citation>
    <scope>NUCLEOTIDE SEQUENCE [LARGE SCALE GENOMIC DNA]</scope>
    <source>
        <strain evidence="9">ATCC 49129</strain>
    </source>
</reference>
<evidence type="ECO:0000256" key="7">
    <source>
        <dbReference type="RuleBase" id="RU363032"/>
    </source>
</evidence>
<keyword evidence="5 7" id="KW-1133">Transmembrane helix</keyword>
<evidence type="ECO:0000313" key="8">
    <source>
        <dbReference type="EMBL" id="ANJ75101.1"/>
    </source>
</evidence>
<dbReference type="SUPFAM" id="SSF161098">
    <property type="entry name" value="MetI-like"/>
    <property type="match status" value="1"/>
</dbReference>
<keyword evidence="9" id="KW-1185">Reference proteome</keyword>
<evidence type="ECO:0000313" key="9">
    <source>
        <dbReference type="Proteomes" id="UP000078572"/>
    </source>
</evidence>
<evidence type="ECO:0000256" key="4">
    <source>
        <dbReference type="ARBA" id="ARBA00022692"/>
    </source>
</evidence>
<dbReference type="GO" id="GO:0005886">
    <property type="term" value="C:plasma membrane"/>
    <property type="evidence" value="ECO:0007669"/>
    <property type="project" value="UniProtKB-SubCell"/>
</dbReference>
<evidence type="ECO:0000256" key="1">
    <source>
        <dbReference type="ARBA" id="ARBA00004651"/>
    </source>
</evidence>
<dbReference type="PROSITE" id="PS50928">
    <property type="entry name" value="ABC_TM1"/>
    <property type="match status" value="1"/>
</dbReference>
<comment type="subcellular location">
    <subcellularLocation>
        <location evidence="1 7">Cell membrane</location>
        <topology evidence="1 7">Multi-pass membrane protein</topology>
    </subcellularLocation>
</comment>
<dbReference type="Pfam" id="PF00528">
    <property type="entry name" value="BPD_transp_1"/>
    <property type="match status" value="1"/>
</dbReference>
<accession>A0A192A4B3</accession>
<dbReference type="PANTHER" id="PTHR30193">
    <property type="entry name" value="ABC TRANSPORTER PERMEASE PROTEIN"/>
    <property type="match status" value="1"/>
</dbReference>
<dbReference type="Proteomes" id="UP000078572">
    <property type="component" value="Chromosome 2"/>
</dbReference>
<evidence type="ECO:0000256" key="2">
    <source>
        <dbReference type="ARBA" id="ARBA00022448"/>
    </source>
</evidence>
<feature type="transmembrane region" description="Helical" evidence="7">
    <location>
        <begin position="114"/>
        <end position="134"/>
    </location>
</feature>
<dbReference type="InterPro" id="IPR051393">
    <property type="entry name" value="ABC_transporter_permease"/>
</dbReference>
<dbReference type="AlphaFoldDB" id="A0A192A4B3"/>
<dbReference type="Gene3D" id="1.10.3720.10">
    <property type="entry name" value="MetI-like"/>
    <property type="match status" value="1"/>
</dbReference>
<proteinExistence type="inferred from homology"/>
<dbReference type="InterPro" id="IPR000515">
    <property type="entry name" value="MetI-like"/>
</dbReference>
<name>A0A192A4B3_9RALS</name>
<gene>
    <name evidence="8" type="ORF">A9Y76_21455</name>
</gene>
<dbReference type="GO" id="GO:0055085">
    <property type="term" value="P:transmembrane transport"/>
    <property type="evidence" value="ECO:0007669"/>
    <property type="project" value="InterPro"/>
</dbReference>